<dbReference type="Gene3D" id="1.20.120.450">
    <property type="entry name" value="dinb family like domain"/>
    <property type="match status" value="1"/>
</dbReference>
<feature type="domain" description="DinB-like" evidence="1">
    <location>
        <begin position="40"/>
        <end position="167"/>
    </location>
</feature>
<dbReference type="Proteomes" id="UP000253436">
    <property type="component" value="Unassembled WGS sequence"/>
</dbReference>
<dbReference type="RefSeq" id="WP_114310353.1">
    <property type="nucleotide sequence ID" value="NZ_QPJO01000004.1"/>
</dbReference>
<name>A0A368ZCS9_9FLAO</name>
<evidence type="ECO:0000313" key="2">
    <source>
        <dbReference type="EMBL" id="RCW90782.1"/>
    </source>
</evidence>
<gene>
    <name evidence="2" type="ORF">DFQ08_104181</name>
</gene>
<dbReference type="InterPro" id="IPR034660">
    <property type="entry name" value="DinB/YfiT-like"/>
</dbReference>
<dbReference type="OrthoDB" id="9793216at2"/>
<evidence type="ECO:0000259" key="1">
    <source>
        <dbReference type="Pfam" id="PF12867"/>
    </source>
</evidence>
<comment type="caution">
    <text evidence="2">The sequence shown here is derived from an EMBL/GenBank/DDBJ whole genome shotgun (WGS) entry which is preliminary data.</text>
</comment>
<evidence type="ECO:0000313" key="3">
    <source>
        <dbReference type="Proteomes" id="UP000253436"/>
    </source>
</evidence>
<proteinExistence type="predicted"/>
<keyword evidence="3" id="KW-1185">Reference proteome</keyword>
<dbReference type="Pfam" id="PF12867">
    <property type="entry name" value="DinB_2"/>
    <property type="match status" value="1"/>
</dbReference>
<organism evidence="2 3">
    <name type="scientific">Winogradskyella arenosi</name>
    <dbReference type="NCBI Taxonomy" id="533325"/>
    <lineage>
        <taxon>Bacteria</taxon>
        <taxon>Pseudomonadati</taxon>
        <taxon>Bacteroidota</taxon>
        <taxon>Flavobacteriia</taxon>
        <taxon>Flavobacteriales</taxon>
        <taxon>Flavobacteriaceae</taxon>
        <taxon>Winogradskyella</taxon>
    </lineage>
</organism>
<dbReference type="SUPFAM" id="SSF109854">
    <property type="entry name" value="DinB/YfiT-like putative metalloenzymes"/>
    <property type="match status" value="1"/>
</dbReference>
<dbReference type="AlphaFoldDB" id="A0A368ZCS9"/>
<protein>
    <submittedName>
        <fullName evidence="2">DinB family protein</fullName>
    </submittedName>
</protein>
<sequence length="172" mass="19756">MMRTTLSPSEYHNFYQIYIDQVDPALGIVEGLKTQHLAILNFYKQLPEDKHNYAYAKDKWTIKDVLLHIIDTERILAYRALRISRGDKTALAGFEQDDFVVHGKANERSMESLRTEYSAVRQASIALFSSFDDAAKLRVGEASGFPISVRALGFIILGHENHHNRIIEERYL</sequence>
<accession>A0A368ZCS9</accession>
<reference evidence="2 3" key="1">
    <citation type="submission" date="2018-07" db="EMBL/GenBank/DDBJ databases">
        <title>Genomic Encyclopedia of Type Strains, Phase III (KMG-III): the genomes of soil and plant-associated and newly described type strains.</title>
        <authorList>
            <person name="Whitman W."/>
        </authorList>
    </citation>
    <scope>NUCLEOTIDE SEQUENCE [LARGE SCALE GENOMIC DNA]</scope>
    <source>
        <strain evidence="2 3">CECT 7958</strain>
    </source>
</reference>
<dbReference type="EMBL" id="QPJO01000004">
    <property type="protein sequence ID" value="RCW90782.1"/>
    <property type="molecule type" value="Genomic_DNA"/>
</dbReference>
<dbReference type="InterPro" id="IPR024775">
    <property type="entry name" value="DinB-like"/>
</dbReference>